<dbReference type="Pfam" id="PF19578">
    <property type="entry name" value="DUF6090"/>
    <property type="match status" value="1"/>
</dbReference>
<protein>
    <submittedName>
        <fullName evidence="2">Uncharacterized protein</fullName>
    </submittedName>
</protein>
<name>A0ABS7XUV6_9FLAO</name>
<organism evidence="2 3">
    <name type="scientific">Winogradskyella alexanderae</name>
    <dbReference type="NCBI Taxonomy" id="2877123"/>
    <lineage>
        <taxon>Bacteria</taxon>
        <taxon>Pseudomonadati</taxon>
        <taxon>Bacteroidota</taxon>
        <taxon>Flavobacteriia</taxon>
        <taxon>Flavobacteriales</taxon>
        <taxon>Flavobacteriaceae</taxon>
        <taxon>Winogradskyella</taxon>
    </lineage>
</organism>
<evidence type="ECO:0000313" key="3">
    <source>
        <dbReference type="Proteomes" id="UP001198901"/>
    </source>
</evidence>
<sequence length="243" mass="28847">MIKFFRHIRRSLINQNQMGKYFKYAIGEILLVVIGILIALQINNWNENRKDFKMSVEFLKGIGDDLRKDVLLVDSVLRLNKESFSVVSSIDSVFHKKHFYQAKKFSQFFGAPDTLDYAHVFYRPTSFRPINGTYNSLIADGKTTLIKNKQLFEKIQRIYNENHQRVASNYEAIKDLEIKLGWAYAVEKKQWTYTDLKRAKREKIFYDVVNFTEEKYWYSQNLLRIKENSQEVISLIENEITND</sequence>
<evidence type="ECO:0000256" key="1">
    <source>
        <dbReference type="SAM" id="Phobius"/>
    </source>
</evidence>
<keyword evidence="3" id="KW-1185">Reference proteome</keyword>
<dbReference type="RefSeq" id="WP_224531624.1">
    <property type="nucleotide sequence ID" value="NZ_JAIUJR010000012.1"/>
</dbReference>
<dbReference type="InterPro" id="IPR045749">
    <property type="entry name" value="DUF6090"/>
</dbReference>
<accession>A0ABS7XUV6</accession>
<dbReference type="Proteomes" id="UP001198901">
    <property type="component" value="Unassembled WGS sequence"/>
</dbReference>
<gene>
    <name evidence="2" type="ORF">LBU54_14500</name>
</gene>
<proteinExistence type="predicted"/>
<evidence type="ECO:0000313" key="2">
    <source>
        <dbReference type="EMBL" id="MCA0133805.1"/>
    </source>
</evidence>
<keyword evidence="1" id="KW-0812">Transmembrane</keyword>
<keyword evidence="1" id="KW-1133">Transmembrane helix</keyword>
<comment type="caution">
    <text evidence="2">The sequence shown here is derived from an EMBL/GenBank/DDBJ whole genome shotgun (WGS) entry which is preliminary data.</text>
</comment>
<keyword evidence="1" id="KW-0472">Membrane</keyword>
<feature type="transmembrane region" description="Helical" evidence="1">
    <location>
        <begin position="21"/>
        <end position="40"/>
    </location>
</feature>
<dbReference type="EMBL" id="JAIUJR010000012">
    <property type="protein sequence ID" value="MCA0133805.1"/>
    <property type="molecule type" value="Genomic_DNA"/>
</dbReference>
<reference evidence="3" key="1">
    <citation type="submission" date="2023-07" db="EMBL/GenBank/DDBJ databases">
        <authorList>
            <person name="Yue Y."/>
        </authorList>
    </citation>
    <scope>NUCLEOTIDE SEQUENCE [LARGE SCALE GENOMIC DNA]</scope>
    <source>
        <strain evidence="3">D23</strain>
    </source>
</reference>